<dbReference type="GeneID" id="189599"/>
<dbReference type="Pfam" id="PF00083">
    <property type="entry name" value="Sugar_tr"/>
    <property type="match status" value="1"/>
</dbReference>
<keyword evidence="2 5" id="KW-0812">Transmembrane</keyword>
<dbReference type="Reactome" id="R-CEL-8981373">
    <property type="pathway name" value="Intestinal hexose absorption"/>
</dbReference>
<dbReference type="Reactome" id="R-CEL-189200">
    <property type="pathway name" value="Cellular hexose transport"/>
</dbReference>
<organism evidence="7 8">
    <name type="scientific">Caenorhabditis elegans</name>
    <dbReference type="NCBI Taxonomy" id="6239"/>
    <lineage>
        <taxon>Eukaryota</taxon>
        <taxon>Metazoa</taxon>
        <taxon>Ecdysozoa</taxon>
        <taxon>Nematoda</taxon>
        <taxon>Chromadorea</taxon>
        <taxon>Rhabditida</taxon>
        <taxon>Rhabditina</taxon>
        <taxon>Rhabditomorpha</taxon>
        <taxon>Rhabditoidea</taxon>
        <taxon>Rhabditidae</taxon>
        <taxon>Peloderinae</taxon>
        <taxon>Caenorhabditis</taxon>
    </lineage>
</organism>
<dbReference type="UCSC" id="Y37A1A.3">
    <property type="organism name" value="c. elegans"/>
</dbReference>
<feature type="transmembrane region" description="Helical" evidence="5">
    <location>
        <begin position="170"/>
        <end position="193"/>
    </location>
</feature>
<dbReference type="SUPFAM" id="SSF103473">
    <property type="entry name" value="MFS general substrate transporter"/>
    <property type="match status" value="1"/>
</dbReference>
<dbReference type="InterPro" id="IPR020846">
    <property type="entry name" value="MFS_dom"/>
</dbReference>
<keyword evidence="4 5" id="KW-0472">Membrane</keyword>
<dbReference type="OrthoDB" id="4540492at2759"/>
<evidence type="ECO:0000256" key="1">
    <source>
        <dbReference type="ARBA" id="ARBA00004141"/>
    </source>
</evidence>
<feature type="transmembrane region" description="Helical" evidence="5">
    <location>
        <begin position="25"/>
        <end position="45"/>
    </location>
</feature>
<feature type="transmembrane region" description="Helical" evidence="5">
    <location>
        <begin position="388"/>
        <end position="409"/>
    </location>
</feature>
<dbReference type="GO" id="GO:0015149">
    <property type="term" value="F:hexose transmembrane transporter activity"/>
    <property type="evidence" value="ECO:0000318"/>
    <property type="project" value="GO_Central"/>
</dbReference>
<feature type="transmembrane region" description="Helical" evidence="5">
    <location>
        <begin position="430"/>
        <end position="448"/>
    </location>
</feature>
<evidence type="ECO:0000313" key="9">
    <source>
        <dbReference type="WormBase" id="Y37A1A.3"/>
    </source>
</evidence>
<reference evidence="7 8" key="1">
    <citation type="journal article" date="1998" name="Science">
        <title>Genome sequence of the nematode C. elegans: a platform for investigating biology.</title>
        <authorList>
            <consortium name="The C. elegans sequencing consortium"/>
            <person name="Sulson J.E."/>
            <person name="Waterston R."/>
        </authorList>
    </citation>
    <scope>NUCLEOTIDE SEQUENCE [LARGE SCALE GENOMIC DNA]</scope>
    <source>
        <strain evidence="7 8">Bristol N2</strain>
    </source>
</reference>
<feature type="transmembrane region" description="Helical" evidence="5">
    <location>
        <begin position="78"/>
        <end position="96"/>
    </location>
</feature>
<keyword evidence="8" id="KW-1185">Reference proteome</keyword>
<keyword evidence="3 5" id="KW-1133">Transmembrane helix</keyword>
<dbReference type="GO" id="GO:0016020">
    <property type="term" value="C:membrane"/>
    <property type="evidence" value="ECO:0000318"/>
    <property type="project" value="GO_Central"/>
</dbReference>
<dbReference type="PANTHER" id="PTHR23503:SF96">
    <property type="entry name" value="MAJOR FACILITATOR SUPERFAMILY (MFS) PROFILE DOMAIN-CONTAINING PROTEIN"/>
    <property type="match status" value="1"/>
</dbReference>
<dbReference type="Reactome" id="R-CEL-196836">
    <property type="pathway name" value="Vitamin C (ascorbate) metabolism"/>
</dbReference>
<dbReference type="PhylomeDB" id="O45920"/>
<dbReference type="CTD" id="189599"/>
<feature type="domain" description="Major facilitator superfamily (MFS) profile" evidence="6">
    <location>
        <begin position="28"/>
        <end position="483"/>
    </location>
</feature>
<feature type="transmembrane region" description="Helical" evidence="5">
    <location>
        <begin position="294"/>
        <end position="316"/>
    </location>
</feature>
<dbReference type="Gene3D" id="1.20.1250.20">
    <property type="entry name" value="MFS general substrate transporter like domains"/>
    <property type="match status" value="1"/>
</dbReference>
<dbReference type="OMA" id="GWGTSYV"/>
<accession>O45920</accession>
<evidence type="ECO:0000259" key="6">
    <source>
        <dbReference type="PROSITE" id="PS50850"/>
    </source>
</evidence>
<feature type="transmembrane region" description="Helical" evidence="5">
    <location>
        <begin position="359"/>
        <end position="382"/>
    </location>
</feature>
<feature type="transmembrane region" description="Helical" evidence="5">
    <location>
        <begin position="108"/>
        <end position="130"/>
    </location>
</feature>
<dbReference type="AGR" id="WB:WBGene00012536"/>
<protein>
    <submittedName>
        <fullName evidence="7">Major facilitator superfamily (MFS) profile domain-containing protein</fullName>
    </submittedName>
</protein>
<feature type="transmembrane region" description="Helical" evidence="5">
    <location>
        <begin position="328"/>
        <end position="347"/>
    </location>
</feature>
<evidence type="ECO:0000313" key="8">
    <source>
        <dbReference type="Proteomes" id="UP000001940"/>
    </source>
</evidence>
<name>O45920_CAEEL</name>
<dbReference type="HOGENOM" id="CLU_001265_30_11_1"/>
<dbReference type="EMBL" id="BX284604">
    <property type="protein sequence ID" value="CAB16470.4"/>
    <property type="molecule type" value="Genomic_DNA"/>
</dbReference>
<evidence type="ECO:0000256" key="4">
    <source>
        <dbReference type="ARBA" id="ARBA00023136"/>
    </source>
</evidence>
<dbReference type="FunCoup" id="O45920">
    <property type="interactions" value="10"/>
</dbReference>
<dbReference type="InterPro" id="IPR003663">
    <property type="entry name" value="Sugar/inositol_transpt"/>
</dbReference>
<dbReference type="SMR" id="O45920"/>
<dbReference type="GO" id="GO:0015749">
    <property type="term" value="P:monosaccharide transmembrane transport"/>
    <property type="evidence" value="ECO:0000318"/>
    <property type="project" value="GO_Central"/>
</dbReference>
<proteinExistence type="predicted"/>
<sequence length="500" mass="55431">MSSSGGNVAIIATQRAKKWPPIRTSLMAIIVAFGSSFSFGFQLLITNPAQGAFIKFLNASKHSNNPDDNELSHLENEWSFIVAIFFLGSATGAFLIKTVAERFGRKKGVIVSLFAQVTSSMLTIVSFWIVNHILFIFARFLMGVGITISMGIAAMFVTESSPAYCRGVSSLINGVLLQLSITVGAVMAMPNVLGNETHWWYLYLFQLIINTTVLVILPWVHESPSYLASQDIKHHELHAMFKAKIVASVKFYHGISDPEAEVFADNLIETHQITRSQESIISVWKSPFNRRGTLLGMMVTFSMAMSGITVINAFAFEILMNVGMKQDTAAIANAAICFFSFAGILVSTKIIDHFGRRPLLISTFGCLAVVNVVIVGLMYTFAETQNQIVSYFLISAICMFNFLFAMGPGPLSMFITGELVPQNCRSASSVWTNAVMAVVRFLILTFYLPVKNMTSEFMAYAIFFVVPMIVAVLVIFFLLPETKGRNVEEIREEYERKSLL</sequence>
<feature type="transmembrane region" description="Helical" evidence="5">
    <location>
        <begin position="460"/>
        <end position="479"/>
    </location>
</feature>
<dbReference type="RefSeq" id="NP_502675.4">
    <property type="nucleotide sequence ID" value="NM_070274.5"/>
</dbReference>
<dbReference type="eggNOG" id="KOG0569">
    <property type="taxonomic scope" value="Eukaryota"/>
</dbReference>
<feature type="transmembrane region" description="Helical" evidence="5">
    <location>
        <begin position="199"/>
        <end position="220"/>
    </location>
</feature>
<dbReference type="InterPro" id="IPR045263">
    <property type="entry name" value="GLUT"/>
</dbReference>
<feature type="transmembrane region" description="Helical" evidence="5">
    <location>
        <begin position="136"/>
        <end position="158"/>
    </location>
</feature>
<gene>
    <name evidence="7" type="ORF">CELE_Y37A1A.3</name>
    <name evidence="7 9" type="ORF">Y37A1A.3</name>
</gene>
<dbReference type="AlphaFoldDB" id="O45920"/>
<dbReference type="InterPro" id="IPR005828">
    <property type="entry name" value="MFS_sugar_transport-like"/>
</dbReference>
<dbReference type="InterPro" id="IPR036259">
    <property type="entry name" value="MFS_trans_sf"/>
</dbReference>
<dbReference type="PROSITE" id="PS50850">
    <property type="entry name" value="MFS"/>
    <property type="match status" value="1"/>
</dbReference>
<comment type="subcellular location">
    <subcellularLocation>
        <location evidence="1">Membrane</location>
        <topology evidence="1">Multi-pass membrane protein</topology>
    </subcellularLocation>
</comment>
<evidence type="ECO:0000256" key="3">
    <source>
        <dbReference type="ARBA" id="ARBA00022989"/>
    </source>
</evidence>
<evidence type="ECO:0000256" key="5">
    <source>
        <dbReference type="SAM" id="Phobius"/>
    </source>
</evidence>
<dbReference type="Reactome" id="R-CEL-422356">
    <property type="pathway name" value="Regulation of insulin secretion"/>
</dbReference>
<evidence type="ECO:0000313" key="7">
    <source>
        <dbReference type="EMBL" id="CAB16470.4"/>
    </source>
</evidence>
<dbReference type="InParanoid" id="O45920"/>
<dbReference type="PeptideAtlas" id="O45920"/>
<dbReference type="KEGG" id="cel:CELE_Y37A1A.3"/>
<dbReference type="Reactome" id="R-CEL-6798695">
    <property type="pathway name" value="Neutrophil degranulation"/>
</dbReference>
<dbReference type="Proteomes" id="UP000001940">
    <property type="component" value="Chromosome IV"/>
</dbReference>
<dbReference type="PANTHER" id="PTHR23503">
    <property type="entry name" value="SOLUTE CARRIER FAMILY 2"/>
    <property type="match status" value="1"/>
</dbReference>
<dbReference type="PRINTS" id="PR00171">
    <property type="entry name" value="SUGRTRNSPORT"/>
</dbReference>
<dbReference type="STRING" id="6239.Y37A1A.3.1"/>
<dbReference type="WormBase" id="Y37A1A.3">
    <property type="protein sequence ID" value="CE41464"/>
    <property type="gene ID" value="WBGene00012536"/>
</dbReference>
<dbReference type="Reactome" id="R-CEL-5653890">
    <property type="pathway name" value="Lactose synthesis"/>
</dbReference>
<dbReference type="CDD" id="cd17357">
    <property type="entry name" value="MFS_GLUT_Class1_2_like"/>
    <property type="match status" value="1"/>
</dbReference>
<evidence type="ECO:0000256" key="2">
    <source>
        <dbReference type="ARBA" id="ARBA00022692"/>
    </source>
</evidence>
<dbReference type="Bgee" id="WBGene00012536">
    <property type="expression patterns" value="Expressed in adult organism and 3 other cell types or tissues"/>
</dbReference>
<dbReference type="PaxDb" id="6239-Y37A1A.3"/>